<gene>
    <name evidence="1" type="ORF">L195_g058944</name>
</gene>
<dbReference type="AlphaFoldDB" id="A0A2K3JV94"/>
<dbReference type="EMBL" id="ASHM01125576">
    <property type="protein sequence ID" value="PNX57942.1"/>
    <property type="molecule type" value="Genomic_DNA"/>
</dbReference>
<dbReference type="Proteomes" id="UP000236291">
    <property type="component" value="Unassembled WGS sequence"/>
</dbReference>
<name>A0A2K3JV94_TRIPR</name>
<feature type="non-terminal residue" evidence="1">
    <location>
        <position position="1"/>
    </location>
</feature>
<evidence type="ECO:0000313" key="2">
    <source>
        <dbReference type="Proteomes" id="UP000236291"/>
    </source>
</evidence>
<accession>A0A2K3JV94</accession>
<protein>
    <recommendedName>
        <fullName evidence="3">Aminotransferase-like plant mobile domain-containing protein</fullName>
    </recommendedName>
</protein>
<proteinExistence type="predicted"/>
<comment type="caution">
    <text evidence="1">The sequence shown here is derived from an EMBL/GenBank/DDBJ whole genome shotgun (WGS) entry which is preliminary data.</text>
</comment>
<sequence>QRKQAEQVECYEFQWFGNAIEISGLVDFATINFTFLGPALVAAFVESWYKKTDNFHIFAEEITMRLDDVSCQISFH</sequence>
<reference evidence="1 2" key="1">
    <citation type="journal article" date="2014" name="Am. J. Bot.">
        <title>Genome assembly and annotation for red clover (Trifolium pratense; Fabaceae).</title>
        <authorList>
            <person name="Istvanek J."/>
            <person name="Jaros M."/>
            <person name="Krenek A."/>
            <person name="Repkova J."/>
        </authorList>
    </citation>
    <scope>NUCLEOTIDE SEQUENCE [LARGE SCALE GENOMIC DNA]</scope>
    <source>
        <strain evidence="2">cv. Tatra</strain>
        <tissue evidence="1">Young leaves</tissue>
    </source>
</reference>
<organism evidence="1 2">
    <name type="scientific">Trifolium pratense</name>
    <name type="common">Red clover</name>
    <dbReference type="NCBI Taxonomy" id="57577"/>
    <lineage>
        <taxon>Eukaryota</taxon>
        <taxon>Viridiplantae</taxon>
        <taxon>Streptophyta</taxon>
        <taxon>Embryophyta</taxon>
        <taxon>Tracheophyta</taxon>
        <taxon>Spermatophyta</taxon>
        <taxon>Magnoliopsida</taxon>
        <taxon>eudicotyledons</taxon>
        <taxon>Gunneridae</taxon>
        <taxon>Pentapetalae</taxon>
        <taxon>rosids</taxon>
        <taxon>fabids</taxon>
        <taxon>Fabales</taxon>
        <taxon>Fabaceae</taxon>
        <taxon>Papilionoideae</taxon>
        <taxon>50 kb inversion clade</taxon>
        <taxon>NPAAA clade</taxon>
        <taxon>Hologalegina</taxon>
        <taxon>IRL clade</taxon>
        <taxon>Trifolieae</taxon>
        <taxon>Trifolium</taxon>
    </lineage>
</organism>
<reference evidence="1 2" key="2">
    <citation type="journal article" date="2017" name="Front. Plant Sci.">
        <title>Gene Classification and Mining of Molecular Markers Useful in Red Clover (Trifolium pratense) Breeding.</title>
        <authorList>
            <person name="Istvanek J."/>
            <person name="Dluhosova J."/>
            <person name="Dluhos P."/>
            <person name="Patkova L."/>
            <person name="Nedelnik J."/>
            <person name="Repkova J."/>
        </authorList>
    </citation>
    <scope>NUCLEOTIDE SEQUENCE [LARGE SCALE GENOMIC DNA]</scope>
    <source>
        <strain evidence="2">cv. Tatra</strain>
        <tissue evidence="1">Young leaves</tissue>
    </source>
</reference>
<evidence type="ECO:0000313" key="1">
    <source>
        <dbReference type="EMBL" id="PNX57942.1"/>
    </source>
</evidence>
<evidence type="ECO:0008006" key="3">
    <source>
        <dbReference type="Google" id="ProtNLM"/>
    </source>
</evidence>